<feature type="transmembrane region" description="Helical" evidence="2">
    <location>
        <begin position="364"/>
        <end position="388"/>
    </location>
</feature>
<feature type="transmembrane region" description="Helical" evidence="2">
    <location>
        <begin position="81"/>
        <end position="100"/>
    </location>
</feature>
<dbReference type="GO" id="GO:0022857">
    <property type="term" value="F:transmembrane transporter activity"/>
    <property type="evidence" value="ECO:0007669"/>
    <property type="project" value="InterPro"/>
</dbReference>
<feature type="transmembrane region" description="Helical" evidence="2">
    <location>
        <begin position="48"/>
        <end position="69"/>
    </location>
</feature>
<dbReference type="AlphaFoldDB" id="A0A2T2WPW4"/>
<feature type="transmembrane region" description="Helical" evidence="2">
    <location>
        <begin position="146"/>
        <end position="168"/>
    </location>
</feature>
<evidence type="ECO:0008006" key="5">
    <source>
        <dbReference type="Google" id="ProtNLM"/>
    </source>
</evidence>
<evidence type="ECO:0000313" key="3">
    <source>
        <dbReference type="EMBL" id="PSR24281.1"/>
    </source>
</evidence>
<feature type="transmembrane region" description="Helical" evidence="2">
    <location>
        <begin position="215"/>
        <end position="236"/>
    </location>
</feature>
<organism evidence="3 4">
    <name type="scientific">Sulfobacillus thermosulfidooxidans</name>
    <dbReference type="NCBI Taxonomy" id="28034"/>
    <lineage>
        <taxon>Bacteria</taxon>
        <taxon>Bacillati</taxon>
        <taxon>Bacillota</taxon>
        <taxon>Clostridia</taxon>
        <taxon>Eubacteriales</taxon>
        <taxon>Clostridiales Family XVII. Incertae Sedis</taxon>
        <taxon>Sulfobacillus</taxon>
    </lineage>
</organism>
<feature type="transmembrane region" description="Helical" evidence="2">
    <location>
        <begin position="12"/>
        <end position="36"/>
    </location>
</feature>
<feature type="transmembrane region" description="Helical" evidence="2">
    <location>
        <begin position="400"/>
        <end position="422"/>
    </location>
</feature>
<evidence type="ECO:0000256" key="1">
    <source>
        <dbReference type="ARBA" id="ARBA00004651"/>
    </source>
</evidence>
<comment type="subcellular location">
    <subcellularLocation>
        <location evidence="1">Cell membrane</location>
        <topology evidence="1">Multi-pass membrane protein</topology>
    </subcellularLocation>
</comment>
<dbReference type="GO" id="GO:0005886">
    <property type="term" value="C:plasma membrane"/>
    <property type="evidence" value="ECO:0007669"/>
    <property type="project" value="UniProtKB-SubCell"/>
</dbReference>
<dbReference type="Proteomes" id="UP000242705">
    <property type="component" value="Unassembled WGS sequence"/>
</dbReference>
<comment type="caution">
    <text evidence="3">The sequence shown here is derived from an EMBL/GenBank/DDBJ whole genome shotgun (WGS) entry which is preliminary data.</text>
</comment>
<keyword evidence="2" id="KW-0472">Membrane</keyword>
<feature type="transmembrane region" description="Helical" evidence="2">
    <location>
        <begin position="106"/>
        <end position="125"/>
    </location>
</feature>
<feature type="transmembrane region" description="Helical" evidence="2">
    <location>
        <begin position="303"/>
        <end position="322"/>
    </location>
</feature>
<sequence length="430" mass="47506">MRATTLRDNLRRSLWHGAFFTASTTIISTFFPLYFIDSLHASAKQVGLLNALPALGALLASILLIFRLPQLPRLVRGTTRSFFVTRLSYVLLALAPWLSPHHAAEFALIVFTLANIPQTWGLMGWQTLIGHLIPASLREGFFSQRNVVTTLVALGASLFTGLITQFFSHGSTRALQVFIVLATVLGILEVMTLGRHQLKIPSTSAAVSPHLPWRTIIHNGIFLRYALLSAFFNFGWQMSWPLFNLYQIGQAHATAFWLGIFSVMALVSQAISFPLWRKFARHKGAMTALGYAALRKFARHKGAMTALGYAALGLATVPWLTILTKNLVVLSSINFEAGLFLSGVNLLLFTELQAHVPAQHRSEYIVVYNIIIGAIAFIAPEFGIWALSRTNIIATMQISALWREVGGAAFLVTGAAIEKAWVKHARQISR</sequence>
<dbReference type="EMBL" id="PXYX01000059">
    <property type="protein sequence ID" value="PSR24281.1"/>
    <property type="molecule type" value="Genomic_DNA"/>
</dbReference>
<evidence type="ECO:0000313" key="4">
    <source>
        <dbReference type="Proteomes" id="UP000242705"/>
    </source>
</evidence>
<keyword evidence="2" id="KW-0812">Transmembrane</keyword>
<feature type="transmembrane region" description="Helical" evidence="2">
    <location>
        <begin position="256"/>
        <end position="276"/>
    </location>
</feature>
<dbReference type="InterPro" id="IPR052528">
    <property type="entry name" value="Sugar_transport-like"/>
</dbReference>
<dbReference type="InterPro" id="IPR036259">
    <property type="entry name" value="MFS_trans_sf"/>
</dbReference>
<protein>
    <recommendedName>
        <fullName evidence="5">MFS transporter</fullName>
    </recommendedName>
</protein>
<feature type="transmembrane region" description="Helical" evidence="2">
    <location>
        <begin position="328"/>
        <end position="352"/>
    </location>
</feature>
<dbReference type="SUPFAM" id="SSF103473">
    <property type="entry name" value="MFS general substrate transporter"/>
    <property type="match status" value="1"/>
</dbReference>
<accession>A0A2T2WPW4</accession>
<evidence type="ECO:0000256" key="2">
    <source>
        <dbReference type="SAM" id="Phobius"/>
    </source>
</evidence>
<dbReference type="Pfam" id="PF07690">
    <property type="entry name" value="MFS_1"/>
    <property type="match status" value="1"/>
</dbReference>
<keyword evidence="2" id="KW-1133">Transmembrane helix</keyword>
<dbReference type="PANTHER" id="PTHR23526:SF2">
    <property type="entry name" value="MAJOR FACILITATOR SUPERFAMILY (MFS) PROFILE DOMAIN-CONTAINING PROTEIN"/>
    <property type="match status" value="1"/>
</dbReference>
<feature type="transmembrane region" description="Helical" evidence="2">
    <location>
        <begin position="174"/>
        <end position="194"/>
    </location>
</feature>
<reference evidence="3 4" key="1">
    <citation type="journal article" date="2014" name="BMC Genomics">
        <title>Comparison of environmental and isolate Sulfobacillus genomes reveals diverse carbon, sulfur, nitrogen, and hydrogen metabolisms.</title>
        <authorList>
            <person name="Justice N.B."/>
            <person name="Norman A."/>
            <person name="Brown C.T."/>
            <person name="Singh A."/>
            <person name="Thomas B.C."/>
            <person name="Banfield J.F."/>
        </authorList>
    </citation>
    <scope>NUCLEOTIDE SEQUENCE [LARGE SCALE GENOMIC DNA]</scope>
    <source>
        <strain evidence="3">AMDSBA5</strain>
    </source>
</reference>
<dbReference type="Gene3D" id="1.20.1250.20">
    <property type="entry name" value="MFS general substrate transporter like domains"/>
    <property type="match status" value="1"/>
</dbReference>
<gene>
    <name evidence="3" type="ORF">C7B47_15250</name>
</gene>
<name>A0A2T2WPW4_SULTH</name>
<dbReference type="InterPro" id="IPR011701">
    <property type="entry name" value="MFS"/>
</dbReference>
<proteinExistence type="predicted"/>
<dbReference type="PANTHER" id="PTHR23526">
    <property type="entry name" value="INTEGRAL MEMBRANE TRANSPORT PROTEIN-RELATED"/>
    <property type="match status" value="1"/>
</dbReference>